<evidence type="ECO:0000256" key="1">
    <source>
        <dbReference type="SAM" id="MobiDB-lite"/>
    </source>
</evidence>
<dbReference type="AlphaFoldDB" id="A0AAE1AF73"/>
<evidence type="ECO:0000313" key="3">
    <source>
        <dbReference type="Proteomes" id="UP001283361"/>
    </source>
</evidence>
<evidence type="ECO:0000313" key="2">
    <source>
        <dbReference type="EMBL" id="KAK3786141.1"/>
    </source>
</evidence>
<name>A0AAE1AF73_9GAST</name>
<feature type="region of interest" description="Disordered" evidence="1">
    <location>
        <begin position="44"/>
        <end position="66"/>
    </location>
</feature>
<dbReference type="Proteomes" id="UP001283361">
    <property type="component" value="Unassembled WGS sequence"/>
</dbReference>
<sequence>MQKMQKKKPTTPSLKLRLDSKLISGPSVHLTCLPLMSIRINHRVQSSKSDKLPGRGRRRAPYKRPLVQPRQQYLNLTDFVAVHRHEWRRLHLATALLPSPPPLLLPPPRCYFLYDTNPSPPPPPKALRPKNMGITSQPLPPLPKPHSPPPDFPSWEETTASARSPRVESRSLAT</sequence>
<accession>A0AAE1AF73</accession>
<protein>
    <submittedName>
        <fullName evidence="2">Uncharacterized protein</fullName>
    </submittedName>
</protein>
<reference evidence="2" key="1">
    <citation type="journal article" date="2023" name="G3 (Bethesda)">
        <title>A reference genome for the long-term kleptoplast-retaining sea slug Elysia crispata morphotype clarki.</title>
        <authorList>
            <person name="Eastman K.E."/>
            <person name="Pendleton A.L."/>
            <person name="Shaikh M.A."/>
            <person name="Suttiyut T."/>
            <person name="Ogas R."/>
            <person name="Tomko P."/>
            <person name="Gavelis G."/>
            <person name="Widhalm J.R."/>
            <person name="Wisecaver J.H."/>
        </authorList>
    </citation>
    <scope>NUCLEOTIDE SEQUENCE</scope>
    <source>
        <strain evidence="2">ECLA1</strain>
    </source>
</reference>
<feature type="compositionally biased region" description="Basic and acidic residues" evidence="1">
    <location>
        <begin position="165"/>
        <end position="174"/>
    </location>
</feature>
<feature type="region of interest" description="Disordered" evidence="1">
    <location>
        <begin position="116"/>
        <end position="174"/>
    </location>
</feature>
<comment type="caution">
    <text evidence="2">The sequence shown here is derived from an EMBL/GenBank/DDBJ whole genome shotgun (WGS) entry which is preliminary data.</text>
</comment>
<proteinExistence type="predicted"/>
<feature type="compositionally biased region" description="Pro residues" evidence="1">
    <location>
        <begin position="138"/>
        <end position="152"/>
    </location>
</feature>
<organism evidence="2 3">
    <name type="scientific">Elysia crispata</name>
    <name type="common">lettuce slug</name>
    <dbReference type="NCBI Taxonomy" id="231223"/>
    <lineage>
        <taxon>Eukaryota</taxon>
        <taxon>Metazoa</taxon>
        <taxon>Spiralia</taxon>
        <taxon>Lophotrochozoa</taxon>
        <taxon>Mollusca</taxon>
        <taxon>Gastropoda</taxon>
        <taxon>Heterobranchia</taxon>
        <taxon>Euthyneura</taxon>
        <taxon>Panpulmonata</taxon>
        <taxon>Sacoglossa</taxon>
        <taxon>Placobranchoidea</taxon>
        <taxon>Plakobranchidae</taxon>
        <taxon>Elysia</taxon>
    </lineage>
</organism>
<dbReference type="EMBL" id="JAWDGP010002011">
    <property type="protein sequence ID" value="KAK3786141.1"/>
    <property type="molecule type" value="Genomic_DNA"/>
</dbReference>
<gene>
    <name evidence="2" type="ORF">RRG08_057116</name>
</gene>
<keyword evidence="3" id="KW-1185">Reference proteome</keyword>